<accession>A0A0F3GP44</accession>
<dbReference type="GO" id="GO:0046872">
    <property type="term" value="F:metal ion binding"/>
    <property type="evidence" value="ECO:0007669"/>
    <property type="project" value="UniProtKB-KW"/>
</dbReference>
<dbReference type="PANTHER" id="PTHR19376:SF54">
    <property type="entry name" value="DNA-DIRECTED RNA POLYMERASE SUBUNIT BETA"/>
    <property type="match status" value="1"/>
</dbReference>
<dbReference type="GO" id="GO:0003899">
    <property type="term" value="F:DNA-directed RNA polymerase activity"/>
    <property type="evidence" value="ECO:0007669"/>
    <property type="project" value="UniProtKB-EC"/>
</dbReference>
<dbReference type="Gene3D" id="1.10.150.390">
    <property type="match status" value="1"/>
</dbReference>
<organism evidence="14 15">
    <name type="scientific">Candidatus Magnetobacterium bavaricum</name>
    <dbReference type="NCBI Taxonomy" id="29290"/>
    <lineage>
        <taxon>Bacteria</taxon>
        <taxon>Pseudomonadati</taxon>
        <taxon>Nitrospirota</taxon>
        <taxon>Thermodesulfovibrionia</taxon>
        <taxon>Thermodesulfovibrionales</taxon>
        <taxon>Candidatus Magnetobacteriaceae</taxon>
        <taxon>Candidatus Magnetobacterium</taxon>
    </lineage>
</organism>
<dbReference type="EMBL" id="LACI01001739">
    <property type="protein sequence ID" value="KJU83754.1"/>
    <property type="molecule type" value="Genomic_DNA"/>
</dbReference>
<dbReference type="Gene3D" id="1.10.40.90">
    <property type="match status" value="1"/>
</dbReference>
<evidence type="ECO:0000256" key="8">
    <source>
        <dbReference type="ARBA" id="ARBA00022842"/>
    </source>
</evidence>
<dbReference type="InterPro" id="IPR007081">
    <property type="entry name" value="RNA_pol_Rpb1_5"/>
</dbReference>
<dbReference type="Pfam" id="PF04565">
    <property type="entry name" value="RNA_pol_Rpb2_3"/>
    <property type="match status" value="1"/>
</dbReference>
<evidence type="ECO:0000256" key="7">
    <source>
        <dbReference type="ARBA" id="ARBA00022833"/>
    </source>
</evidence>
<evidence type="ECO:0000256" key="12">
    <source>
        <dbReference type="RuleBase" id="RU363031"/>
    </source>
</evidence>
<dbReference type="Gene3D" id="2.40.40.20">
    <property type="match status" value="1"/>
</dbReference>
<name>A0A0F3GP44_9BACT</name>
<dbReference type="NCBIfam" id="TIGR02386">
    <property type="entry name" value="rpoC_TIGR"/>
    <property type="match status" value="1"/>
</dbReference>
<dbReference type="InterPro" id="IPR037034">
    <property type="entry name" value="RNA_pol_Rpb2_2_sf"/>
</dbReference>
<evidence type="ECO:0000256" key="9">
    <source>
        <dbReference type="ARBA" id="ARBA00023163"/>
    </source>
</evidence>
<comment type="similarity">
    <text evidence="2">In the C-terminal section; belongs to the RNA polymerase beta' chain family.</text>
</comment>
<dbReference type="InterPro" id="IPR042107">
    <property type="entry name" value="DNA-dir_RNA_pol_bsu_ext_1_sf"/>
</dbReference>
<dbReference type="Gene3D" id="2.40.270.10">
    <property type="entry name" value="DNA-directed RNA polymerase, subunit 2, domain 6"/>
    <property type="match status" value="2"/>
</dbReference>
<dbReference type="CDD" id="cd00653">
    <property type="entry name" value="RNA_pol_B_RPB2"/>
    <property type="match status" value="1"/>
</dbReference>
<dbReference type="InterPro" id="IPR007066">
    <property type="entry name" value="RNA_pol_Rpb1_3"/>
</dbReference>
<comment type="subunit">
    <text evidence="12">The RNAP catalytic core consists of 2 alpha, 1 beta, 1 beta' and 1 omega subunit. When a sigma factor is associated with the core the holoenzyme is formed, which can initiate transcription.</text>
</comment>
<evidence type="ECO:0000256" key="10">
    <source>
        <dbReference type="ARBA" id="ARBA00048552"/>
    </source>
</evidence>
<keyword evidence="3 11" id="KW-0240">DNA-directed RNA polymerase</keyword>
<keyword evidence="4 11" id="KW-0808">Transferase</keyword>
<evidence type="ECO:0000256" key="6">
    <source>
        <dbReference type="ARBA" id="ARBA00022723"/>
    </source>
</evidence>
<dbReference type="InterPro" id="IPR038120">
    <property type="entry name" value="Rpb1_funnel_sf"/>
</dbReference>
<dbReference type="FunFam" id="1.10.132.30:FF:000003">
    <property type="entry name" value="DNA-directed RNA polymerase subunit beta"/>
    <property type="match status" value="1"/>
</dbReference>
<dbReference type="EC" id="2.7.7.6" evidence="11"/>
<dbReference type="Pfam" id="PF04998">
    <property type="entry name" value="RNA_pol_Rpb1_5"/>
    <property type="match status" value="1"/>
</dbReference>
<dbReference type="InterPro" id="IPR007642">
    <property type="entry name" value="RNA_pol_Rpb2_2"/>
</dbReference>
<dbReference type="InterPro" id="IPR007121">
    <property type="entry name" value="RNA_pol_bsu_CS"/>
</dbReference>
<dbReference type="InterPro" id="IPR007083">
    <property type="entry name" value="RNA_pol_Rpb1_4"/>
</dbReference>
<dbReference type="HAMAP" id="MF_01321">
    <property type="entry name" value="RNApol_bact_RpoB"/>
    <property type="match status" value="1"/>
</dbReference>
<sequence length="2585" mass="289246">MFPIIDYNEMASIEYLGYNMLESKYRERECIDKGLTYSAPIKIKVKLNLWNNSEDGKKKLRESREEEVYIGEIPLMSETGSFIINGIERVIVSQLHRSPGVFFNTDKTKTHTSGRLLYTARVIPSRGSWLDFEFDSKDILYVRIDRRKKLPATVVLKALGYSNEDLLKIFYPVEEISIYDRDNIARKVSTILTGIKATANIIDPKTKEIVVKEGAKITKAALKRLQQASVDEIPVPRENVINRISLHDIVDPDTGEIIVEGNELITESTFEKILLMKISKLGLLFIDNLKYLSSLRDTLLMDKISTKEDALLEIYKKLRPGEPPTVEASKVLFDGLFFDERRYDLSPVGRLKVNKRLGLNEPMDKTVLTATDLIEIIKYLLALRTGVGEVDDIDHLGNRRVRSVGELLENQFRIGLVRMERAIKEKMMITEINDLMPHDIINAKPVMAAVKEFFGSSQLSQFMDQTNPLSEITHKRRLSALGPGGLTRERVGFEVRDVHPTHYGRICPIETPEGPNIGLITSLATYARVNEYGFMEAPYRKVDAGKVSDEINYLSAIEGEKYVIAEATSRIDANDTLAGDAITARLGGDIKIFTRDDIQYMDVSPKQIVGVSASLIPFLENDDANRALMGSNMQRQAVPLIQTEAPIVGTGMEFAAARDSGAIKIAKRSGSVESIDANRIVIRTNDCGVDIYNLVKFARSNQATCINQRPLVRVGDIVEAGDVISDGSSTESGELALGRNVLVAFMPWGGYNFEDAILLNERLVKDDVFTSIHIEEFEVEARDTKLGPEEITRDIPNVGEDALSDLDDSGVIYVGAEVQPGDILVGKITPKGETQLTPEEKLLRAIFGEKAEEVKESCLYVPPGVKGTVVNVKVFTRKGIKKDNRAKTLEDDEINKLQRDYEEETRIVSRELNNKIREELNGKTLSEDLKDPKTKEVLCDAGTVLEGDVLELITEKMIGRLKIEEEDVLMRVDQFVKTTREYIRQLQLKYDERIERLKKGDELPPGVNKLIKVYIAMKRKIQVGDKMAGRHGNKGVVAMVIPWEDMPYLPNGTPLDIVLNPLGVPSRMNVGQILETHLGWAAKALGFHVAAPVFEGVQETELREMLKKAGMNENGQTILYDGKTGEPFERPVTVGYMYMLKLHHLVEDKLHARSIGPYSLVTQQPLGGKAQFGGQRLGEMEVWALEAYGASYSLQEFLTVKSDDVAGRAKMYEAIVKGDATLEPGVPESFHVLIKELQSLCLDVELLERKGPLGPKELQDKTPENIYSLYQKPRNPKDFEAIRIRLASPDKIREWSFGEVKKPETINYRTFKPEKDGLFCAKIFGPVKDWECICGKYKRMKHRGVVCDKCGVEVIQSRVRRERLAHIELCTPVAHIWFLKGVPSRIGMLLDMTMKSLEKVLYFESYVVIDPQDTTLKERQILSDEEYKKYTNEFGNRFKAGMGAEAIRELLRQVDIETLSVDLKTRINEANSIGIKKKLTKRLKIVEAFKFSGNKPEWMILDVIPVLPPDLRPLVPLQGGRFATSDLNDLYRRVINRNNRLRRLLELKAPSVIIKNEKRMLQESIDALFDNTKGAKAPKSSTKRSLKSLSDMIKGKQGRFRQNLLGKRVDYSGRSVIVVGPELKLHQCGIPKQMALELFKPFIFNKLEEKGYVTTIKQAKKFVEMERPEVWDALEEVIKEHPVLLNRAPTLHRLGIQAFDPMLIEGKAIKLHPLVCTAYNADFDGDQMAVHIPLSIEAQVEARVLMMSINNLLSPASGKPIVLPTQDMVLGLYYMTKEREGSIGEGKVFSSLDEVRIAYDNRKVAEHTKIKVFHDGQPVNTTVGRVLFYEVVPKNVPFVEVNKLLTKKEIQKVIDYSHKYAGKRKTVEFLDNLKRLGFEYATRSGISICISDMHIPSKKAEILKEAEKEVMEVYKQYADGLITNGERYNKVIDIWATVTEKVAEVMMAELGAEDGKNLTPEEIEKSRAFNSVFMMADSGARGSAAQIRQLAGMRGLMAKPSGEIIETPITANFREGLSPLQYFTSTHGARKGLADTALKTANSGYLTRRLVDVAQDVIITEVDCGTDEGIIITALIEGGEIIQPLEERLMGRLTAEDIKDPLTGEIIMLKDTELDDENVTKIVDAGVDRVKIRSVLTCQTRFGICANCYGKDLARNDKIEMGEAVGIIAAQSIGEPGTQLTMRTFHIGGAATKIIEQAVLAAKHAGNVKFLDLNYVTNREGLLVVMNRNALLAVVDDSGREREKHNLVYGAKLLVKESDKVVVGQKIAEWDPYSTPILTEVGGRVAWGDIDEGVSVKEQLDEITGLSHKLIVDFPPHLNLRPRISIKDEHGKSTLKLPSSNIPARYMLPAGANVLVERNDIVAPGDILAKIPRETIKTKDITGGLPRVAELFEARKPKEPTLVSEIDGVVEFVSTLKGSRVVKVKGGDVVKEYTVPKGKHVTVHEGDWVRAGEALMDGAVNPHDILDILGPTELQRYLVDEVQKVYRLQGVAINDKHIEIIIRQMMRKVRIEDAGDTELMIGEQVDRLLFQEHNALVMGNGGRPAIGKPLLLGITKASLTTYSWVSAASFQETTRVLTDAALAGL</sequence>
<proteinExistence type="inferred from homology"/>
<dbReference type="Gene3D" id="2.40.50.150">
    <property type="match status" value="1"/>
</dbReference>
<dbReference type="FunFam" id="3.90.1800.10:FF:000001">
    <property type="entry name" value="DNA-directed RNA polymerase subunit beta"/>
    <property type="match status" value="1"/>
</dbReference>
<evidence type="ECO:0000313" key="15">
    <source>
        <dbReference type="Proteomes" id="UP000033423"/>
    </source>
</evidence>
<evidence type="ECO:0000256" key="4">
    <source>
        <dbReference type="ARBA" id="ARBA00022679"/>
    </source>
</evidence>
<dbReference type="Gene3D" id="4.10.860.120">
    <property type="entry name" value="RNA polymerase II, clamp domain"/>
    <property type="match status" value="1"/>
</dbReference>
<protein>
    <recommendedName>
        <fullName evidence="11 12">Multifunctional fusion protein</fullName>
    </recommendedName>
    <domain>
        <recommendedName>
            <fullName evidence="11">DNA-directed RNA polymerase subunit</fullName>
            <ecNumber evidence="11">2.7.7.6</ecNumber>
        </recommendedName>
    </domain>
    <domain>
        <recommendedName>
            <fullName evidence="12">DNA-directed RNA polymerase subunit beta</fullName>
        </recommendedName>
    </domain>
</protein>
<feature type="domain" description="RNA polymerase N-terminal" evidence="13">
    <location>
        <begin position="1497"/>
        <end position="1776"/>
    </location>
</feature>
<evidence type="ECO:0000256" key="3">
    <source>
        <dbReference type="ARBA" id="ARBA00022478"/>
    </source>
</evidence>
<keyword evidence="15" id="KW-1185">Reference proteome</keyword>
<dbReference type="InterPro" id="IPR010243">
    <property type="entry name" value="RNA_pol_bsu_bac"/>
</dbReference>
<evidence type="ECO:0000313" key="14">
    <source>
        <dbReference type="EMBL" id="KJU83754.1"/>
    </source>
</evidence>
<dbReference type="NCBIfam" id="TIGR02013">
    <property type="entry name" value="rpoB"/>
    <property type="match status" value="1"/>
</dbReference>
<comment type="similarity">
    <text evidence="12">Belongs to the RNA polymerase beta chain family.</text>
</comment>
<dbReference type="InterPro" id="IPR007120">
    <property type="entry name" value="DNA-dir_RNAP_su2_dom"/>
</dbReference>
<evidence type="ECO:0000256" key="11">
    <source>
        <dbReference type="RuleBase" id="RU004279"/>
    </source>
</evidence>
<comment type="caution">
    <text evidence="14">The sequence shown here is derived from an EMBL/GenBank/DDBJ whole genome shotgun (WGS) entry which is preliminary data.</text>
</comment>
<dbReference type="Gene3D" id="3.90.1100.10">
    <property type="match status" value="2"/>
</dbReference>
<dbReference type="InterPro" id="IPR045867">
    <property type="entry name" value="DNA-dir_RpoC_beta_prime"/>
</dbReference>
<dbReference type="InterPro" id="IPR012754">
    <property type="entry name" value="DNA-dir_RpoC_beta_prime_bact"/>
</dbReference>
<dbReference type="GO" id="GO:0032549">
    <property type="term" value="F:ribonucleoside binding"/>
    <property type="evidence" value="ECO:0007669"/>
    <property type="project" value="InterPro"/>
</dbReference>
<dbReference type="Proteomes" id="UP000033423">
    <property type="component" value="Unassembled WGS sequence"/>
</dbReference>
<comment type="similarity">
    <text evidence="11">Belongs to the RNA polymerase beta' chain family.</text>
</comment>
<dbReference type="Pfam" id="PF00562">
    <property type="entry name" value="RNA_pol_Rpb2_6"/>
    <property type="match status" value="1"/>
</dbReference>
<dbReference type="InterPro" id="IPR042102">
    <property type="entry name" value="RNA_pol_Rpb1_3_sf"/>
</dbReference>
<dbReference type="Gene3D" id="1.10.1790.20">
    <property type="match status" value="1"/>
</dbReference>
<keyword evidence="6" id="KW-0479">Metal-binding</keyword>
<dbReference type="InterPro" id="IPR015712">
    <property type="entry name" value="DNA-dir_RNA_pol_su2"/>
</dbReference>
<dbReference type="Pfam" id="PF10385">
    <property type="entry name" value="RNA_pol_Rpb2_45"/>
    <property type="match status" value="1"/>
</dbReference>
<comment type="similarity">
    <text evidence="1">In the N-terminal section; belongs to the RNA polymerase beta chain family.</text>
</comment>
<dbReference type="PROSITE" id="PS01166">
    <property type="entry name" value="RNA_POL_BETA"/>
    <property type="match status" value="1"/>
</dbReference>
<dbReference type="InterPro" id="IPR007080">
    <property type="entry name" value="RNA_pol_Rpb1_1"/>
</dbReference>
<dbReference type="HAMAP" id="MF_01322">
    <property type="entry name" value="RNApol_bact_RpoC"/>
    <property type="match status" value="1"/>
</dbReference>
<comment type="catalytic activity">
    <reaction evidence="10 11">
        <text>RNA(n) + a ribonucleoside 5'-triphosphate = RNA(n+1) + diphosphate</text>
        <dbReference type="Rhea" id="RHEA:21248"/>
        <dbReference type="Rhea" id="RHEA-COMP:14527"/>
        <dbReference type="Rhea" id="RHEA-COMP:17342"/>
        <dbReference type="ChEBI" id="CHEBI:33019"/>
        <dbReference type="ChEBI" id="CHEBI:61557"/>
        <dbReference type="ChEBI" id="CHEBI:140395"/>
        <dbReference type="EC" id="2.7.7.6"/>
    </reaction>
</comment>
<keyword evidence="9 11" id="KW-0804">Transcription</keyword>
<dbReference type="GO" id="GO:0003677">
    <property type="term" value="F:DNA binding"/>
    <property type="evidence" value="ECO:0007669"/>
    <property type="project" value="InterPro"/>
</dbReference>
<evidence type="ECO:0000256" key="2">
    <source>
        <dbReference type="ARBA" id="ARBA00009839"/>
    </source>
</evidence>
<dbReference type="PANTHER" id="PTHR19376">
    <property type="entry name" value="DNA-DIRECTED RNA POLYMERASE"/>
    <property type="match status" value="1"/>
</dbReference>
<evidence type="ECO:0000256" key="5">
    <source>
        <dbReference type="ARBA" id="ARBA00022695"/>
    </source>
</evidence>
<reference evidence="14 15" key="1">
    <citation type="submission" date="2015-02" db="EMBL/GenBank/DDBJ databases">
        <title>Single-cell genomics of uncultivated deep-branching MTB reveals a conserved set of magnetosome genes.</title>
        <authorList>
            <person name="Kolinko S."/>
            <person name="Richter M."/>
            <person name="Glockner F.O."/>
            <person name="Brachmann A."/>
            <person name="Schuler D."/>
        </authorList>
    </citation>
    <scope>NUCLEOTIDE SEQUENCE [LARGE SCALE GENOMIC DNA]</scope>
    <source>
        <strain evidence="14">TM-1</strain>
    </source>
</reference>
<dbReference type="Pfam" id="PF04983">
    <property type="entry name" value="RNA_pol_Rpb1_3"/>
    <property type="match status" value="1"/>
</dbReference>
<dbReference type="InterPro" id="IPR006592">
    <property type="entry name" value="RNA_pol_N"/>
</dbReference>
<comment type="function">
    <text evidence="11">DNA-dependent RNA polymerase catalyzes the transcription of DNA into RNA using the four ribonucleoside triphosphates as substrates.</text>
</comment>
<dbReference type="Pfam" id="PF04561">
    <property type="entry name" value="RNA_pol_Rpb2_2"/>
    <property type="match status" value="2"/>
</dbReference>
<dbReference type="InterPro" id="IPR019462">
    <property type="entry name" value="DNA-dir_RNA_pol_bsu_external_1"/>
</dbReference>
<gene>
    <name evidence="14" type="ORF">MBAV_004052</name>
</gene>
<dbReference type="SUPFAM" id="SSF64484">
    <property type="entry name" value="beta and beta-prime subunits of DNA dependent RNA-polymerase"/>
    <property type="match status" value="2"/>
</dbReference>
<dbReference type="Pfam" id="PF00623">
    <property type="entry name" value="RNA_pol_Rpb1_2"/>
    <property type="match status" value="1"/>
</dbReference>
<keyword evidence="8" id="KW-0460">Magnesium</keyword>
<dbReference type="Gene3D" id="2.40.50.100">
    <property type="match status" value="4"/>
</dbReference>
<dbReference type="InterPro" id="IPR007645">
    <property type="entry name" value="RNA_pol_Rpb2_3"/>
</dbReference>
<dbReference type="CDD" id="cd02655">
    <property type="entry name" value="RNAP_beta'_C"/>
    <property type="match status" value="1"/>
</dbReference>
<keyword evidence="7" id="KW-0862">Zinc</keyword>
<dbReference type="GO" id="GO:0006351">
    <property type="term" value="P:DNA-templated transcription"/>
    <property type="evidence" value="ECO:0007669"/>
    <property type="project" value="InterPro"/>
</dbReference>
<dbReference type="GO" id="GO:0000428">
    <property type="term" value="C:DNA-directed RNA polymerase complex"/>
    <property type="evidence" value="ECO:0007669"/>
    <property type="project" value="UniProtKB-KW"/>
</dbReference>
<dbReference type="Gene3D" id="3.90.1800.10">
    <property type="entry name" value="RNA polymerase alpha subunit dimerisation domain"/>
    <property type="match status" value="1"/>
</dbReference>
<evidence type="ECO:0000256" key="1">
    <source>
        <dbReference type="ARBA" id="ARBA00007616"/>
    </source>
</evidence>
<keyword evidence="5 11" id="KW-0548">Nucleotidyltransferase</keyword>
<dbReference type="Pfam" id="PF04563">
    <property type="entry name" value="RNA_pol_Rpb2_1"/>
    <property type="match status" value="1"/>
</dbReference>
<dbReference type="Pfam" id="PF04997">
    <property type="entry name" value="RNA_pol_Rpb1_1"/>
    <property type="match status" value="1"/>
</dbReference>
<dbReference type="CDD" id="cd01609">
    <property type="entry name" value="RNAP_beta'_N"/>
    <property type="match status" value="1"/>
</dbReference>
<dbReference type="InterPro" id="IPR007644">
    <property type="entry name" value="RNA_pol_bsu_protrusion"/>
</dbReference>
<evidence type="ECO:0000259" key="13">
    <source>
        <dbReference type="SMART" id="SM00663"/>
    </source>
</evidence>
<dbReference type="InterPro" id="IPR044893">
    <property type="entry name" value="RNA_pol_Rpb1_clamp_domain"/>
</dbReference>
<dbReference type="Gene3D" id="2.30.150.10">
    <property type="entry name" value="DNA-directed RNA polymerase, beta subunit, external 1 domain"/>
    <property type="match status" value="1"/>
</dbReference>
<dbReference type="InterPro" id="IPR037033">
    <property type="entry name" value="DNA-dir_RNAP_su2_hyb_sf"/>
</dbReference>
<dbReference type="SMART" id="SM00663">
    <property type="entry name" value="RPOLA_N"/>
    <property type="match status" value="1"/>
</dbReference>
<dbReference type="InterPro" id="IPR007641">
    <property type="entry name" value="RNA_pol_Rpb2_7"/>
</dbReference>
<dbReference type="InterPro" id="IPR000722">
    <property type="entry name" value="RNA_pol_asu"/>
</dbReference>
<dbReference type="Gene3D" id="3.90.1110.10">
    <property type="entry name" value="RNA polymerase Rpb2, domain 2"/>
    <property type="match status" value="1"/>
</dbReference>
<feature type="non-terminal residue" evidence="14">
    <location>
        <position position="2585"/>
    </location>
</feature>
<dbReference type="InterPro" id="IPR014724">
    <property type="entry name" value="RNA_pol_RPB2_OB-fold"/>
</dbReference>
<dbReference type="Gene3D" id="1.10.132.30">
    <property type="match status" value="1"/>
</dbReference>
<dbReference type="Gene3D" id="1.10.274.100">
    <property type="entry name" value="RNA polymerase Rpb1, domain 3"/>
    <property type="match status" value="2"/>
</dbReference>
<dbReference type="Pfam" id="PF04560">
    <property type="entry name" value="RNA_pol_Rpb2_7"/>
    <property type="match status" value="1"/>
</dbReference>
<dbReference type="Pfam" id="PF05000">
    <property type="entry name" value="RNA_pol_Rpb1_4"/>
    <property type="match status" value="1"/>
</dbReference>
<dbReference type="NCBIfam" id="NF001616">
    <property type="entry name" value="PRK00405.1"/>
    <property type="match status" value="1"/>
</dbReference>